<gene>
    <name evidence="3" type="ORF">V2H45_21185</name>
</gene>
<organism evidence="3 4">
    <name type="scientific">Tumidithrix elongata BACA0141</name>
    <dbReference type="NCBI Taxonomy" id="2716417"/>
    <lineage>
        <taxon>Bacteria</taxon>
        <taxon>Bacillati</taxon>
        <taxon>Cyanobacteriota</taxon>
        <taxon>Cyanophyceae</taxon>
        <taxon>Pseudanabaenales</taxon>
        <taxon>Pseudanabaenaceae</taxon>
        <taxon>Tumidithrix</taxon>
        <taxon>Tumidithrix elongata</taxon>
    </lineage>
</organism>
<evidence type="ECO:0000313" key="3">
    <source>
        <dbReference type="EMBL" id="MEE3719263.1"/>
    </source>
</evidence>
<dbReference type="SMART" id="SM00897">
    <property type="entry name" value="FIST"/>
    <property type="match status" value="1"/>
</dbReference>
<protein>
    <submittedName>
        <fullName evidence="3">FIST N-terminal domain-containing protein</fullName>
    </submittedName>
</protein>
<dbReference type="EMBL" id="JAZBJZ010000121">
    <property type="protein sequence ID" value="MEE3719263.1"/>
    <property type="molecule type" value="Genomic_DNA"/>
</dbReference>
<comment type="caution">
    <text evidence="3">The sequence shown here is derived from an EMBL/GenBank/DDBJ whole genome shotgun (WGS) entry which is preliminary data.</text>
</comment>
<dbReference type="PANTHER" id="PTHR40252">
    <property type="entry name" value="BLR0328 PROTEIN"/>
    <property type="match status" value="1"/>
</dbReference>
<dbReference type="Pfam" id="PF08495">
    <property type="entry name" value="FIST"/>
    <property type="match status" value="1"/>
</dbReference>
<dbReference type="PANTHER" id="PTHR40252:SF2">
    <property type="entry name" value="BLR0328 PROTEIN"/>
    <property type="match status" value="1"/>
</dbReference>
<dbReference type="SMART" id="SM01204">
    <property type="entry name" value="FIST_C"/>
    <property type="match status" value="1"/>
</dbReference>
<dbReference type="Proteomes" id="UP001333818">
    <property type="component" value="Unassembled WGS sequence"/>
</dbReference>
<feature type="domain" description="FIST" evidence="1">
    <location>
        <begin position="34"/>
        <end position="228"/>
    </location>
</feature>
<feature type="domain" description="FIST C-domain" evidence="2">
    <location>
        <begin position="229"/>
        <end position="363"/>
    </location>
</feature>
<accession>A0AAW9Q8I6</accession>
<proteinExistence type="predicted"/>
<keyword evidence="4" id="KW-1185">Reference proteome</keyword>
<dbReference type="RefSeq" id="WP_330485700.1">
    <property type="nucleotide sequence ID" value="NZ_JAZBJZ010000121.1"/>
</dbReference>
<dbReference type="AlphaFoldDB" id="A0AAW9Q8I6"/>
<reference evidence="3" key="1">
    <citation type="submission" date="2024-01" db="EMBL/GenBank/DDBJ databases">
        <title>Bank of Algae and Cyanobacteria of the Azores (BACA) strain genomes.</title>
        <authorList>
            <person name="Luz R."/>
            <person name="Cordeiro R."/>
            <person name="Fonseca A."/>
            <person name="Goncalves V."/>
        </authorList>
    </citation>
    <scope>NUCLEOTIDE SEQUENCE</scope>
    <source>
        <strain evidence="3">BACA0141</strain>
    </source>
</reference>
<dbReference type="InterPro" id="IPR013702">
    <property type="entry name" value="FIST_domain_N"/>
</dbReference>
<name>A0AAW9Q8I6_9CYAN</name>
<evidence type="ECO:0000259" key="2">
    <source>
        <dbReference type="SMART" id="SM01204"/>
    </source>
</evidence>
<dbReference type="Pfam" id="PF10442">
    <property type="entry name" value="FIST_C"/>
    <property type="match status" value="1"/>
</dbReference>
<dbReference type="InterPro" id="IPR019494">
    <property type="entry name" value="FIST_C"/>
</dbReference>
<evidence type="ECO:0000259" key="1">
    <source>
        <dbReference type="SMART" id="SM00897"/>
    </source>
</evidence>
<evidence type="ECO:0000313" key="4">
    <source>
        <dbReference type="Proteomes" id="UP001333818"/>
    </source>
</evidence>
<sequence>MLKSAIGHSSDPDSEMAIAEVLEQCHASLNNAPQPKAGILFAAYDFDHALILQKIKAHFPNIALIGSTSYGEISSVLGFEQDSIVLLLLCSDTIDMQAGVGRNVSKDLSLASQQAIQQAVGTLVQVPQLCITTPESLTVSCATILESLQQALGKSFPIVGGFAAEPWTFEKTYQFFDTEVLTDAVPVLLLFGDVRYSTGVACGWEPIGKPAQITKVEGKTVYEIDGEPALNFLEHSLGGRTPSAEYPLAVFEPRNELFYLRGCVGYDKEFGTVSALADVPLNATVQVSQASRQNILDATQTSIQKAIDSYPGEKPAIALFFTCCCRQQILGTYTGKEFFFGQNALGNDIPIVGFYTYGEIAPLVRDCDSKLHQMTFVTVLIGAE</sequence>